<feature type="domain" description="Hydantoinase B/oxoprolinase" evidence="1">
    <location>
        <begin position="16"/>
        <end position="534"/>
    </location>
</feature>
<dbReference type="PANTHER" id="PTHR11365">
    <property type="entry name" value="5-OXOPROLINASE RELATED"/>
    <property type="match status" value="1"/>
</dbReference>
<dbReference type="EMBL" id="FORF01000029">
    <property type="protein sequence ID" value="SFJ56385.1"/>
    <property type="molecule type" value="Genomic_DNA"/>
</dbReference>
<dbReference type="GO" id="GO:0006749">
    <property type="term" value="P:glutathione metabolic process"/>
    <property type="evidence" value="ECO:0007669"/>
    <property type="project" value="TreeGrafter"/>
</dbReference>
<dbReference type="RefSeq" id="WP_091524678.1">
    <property type="nucleotide sequence ID" value="NZ_FORF01000029.1"/>
</dbReference>
<sequence length="607" mass="66979">MNIAVKSHTSDAPPVDPIKVELVRGALTSTQFEMGMLLERTAMSPIIREKQDYFCGLFDREGRLLIGTMMPLGGSIVPPILDVFAREDMREGDVYWYNDCYASQGSVSHSPDEVFVKPVFLDGELVGYTFAWAHFLDIGGAHPGSTTPGATNLFQEGIIIPPVRLYREGQLNEDMFRIFIRNSRFPEVTEGDTRALLAAINLGERRMIEMLERFGVDETERAFDVLIEKTARVVDERMRETFPTGSYSFADRIDSDGHGRENITVRVTLEATPEGFVFDATASDDQTTGPINFLVHPTVPSMIFGLFMTADRQDLLVNEGMLNAIAQVKLREGSVLQPRFPAALGQRAMTLSRLQSACFGLINSATPANAHASSSAYSIAKLGNAPDAAKQFLKTMGFGVGHGARPYADGIDAVYYIAQKNYPVEFAEQNYPLRVRRYGIHMDSGGPGLRRGGCGVVRDIEVLADEVEIALRMSNVVNPPYGVVGGMSGRPGGFILNPGRPDEKVLPALSEALILKRGEVLRTQTPGGGGFGHPFDRDPELVLKDVLGRFVGVEQALRDYGVEIDIERRSIDLAATQAYRDAHRWETKLIHRGEYFESGEWYLALAN</sequence>
<accession>A0A1I3SCD4</accession>
<dbReference type="Proteomes" id="UP000242763">
    <property type="component" value="Unassembled WGS sequence"/>
</dbReference>
<dbReference type="AlphaFoldDB" id="A0A1I3SCD4"/>
<evidence type="ECO:0000259" key="1">
    <source>
        <dbReference type="Pfam" id="PF02538"/>
    </source>
</evidence>
<evidence type="ECO:0000313" key="2">
    <source>
        <dbReference type="EMBL" id="SFJ56385.1"/>
    </source>
</evidence>
<dbReference type="GO" id="GO:0017168">
    <property type="term" value="F:5-oxoprolinase (ATP-hydrolyzing) activity"/>
    <property type="evidence" value="ECO:0007669"/>
    <property type="project" value="TreeGrafter"/>
</dbReference>
<dbReference type="InterPro" id="IPR003692">
    <property type="entry name" value="Hydantoinase_B"/>
</dbReference>
<dbReference type="STRING" id="1121003.SAMN03080618_03328"/>
<reference evidence="3" key="1">
    <citation type="submission" date="2016-10" db="EMBL/GenBank/DDBJ databases">
        <authorList>
            <person name="Varghese N."/>
            <person name="Submissions S."/>
        </authorList>
    </citation>
    <scope>NUCLEOTIDE SEQUENCE [LARGE SCALE GENOMIC DNA]</scope>
    <source>
        <strain evidence="3">DSM 21857</strain>
    </source>
</reference>
<proteinExistence type="predicted"/>
<keyword evidence="3" id="KW-1185">Reference proteome</keyword>
<evidence type="ECO:0000313" key="3">
    <source>
        <dbReference type="Proteomes" id="UP000242763"/>
    </source>
</evidence>
<gene>
    <name evidence="2" type="ORF">SAMN03080618_03328</name>
</gene>
<protein>
    <submittedName>
        <fullName evidence="2">N-methylhydantoinase B</fullName>
    </submittedName>
</protein>
<organism evidence="2 3">
    <name type="scientific">Aquamicrobium aerolatum DSM 21857</name>
    <dbReference type="NCBI Taxonomy" id="1121003"/>
    <lineage>
        <taxon>Bacteria</taxon>
        <taxon>Pseudomonadati</taxon>
        <taxon>Pseudomonadota</taxon>
        <taxon>Alphaproteobacteria</taxon>
        <taxon>Hyphomicrobiales</taxon>
        <taxon>Phyllobacteriaceae</taxon>
        <taxon>Aerobium</taxon>
    </lineage>
</organism>
<dbReference type="InterPro" id="IPR045079">
    <property type="entry name" value="Oxoprolinase-like"/>
</dbReference>
<name>A0A1I3SCD4_9HYPH</name>
<dbReference type="PANTHER" id="PTHR11365:SF23">
    <property type="entry name" value="HYPOTHETICAL 5-OXOPROLINASE (EUROFUNG)-RELATED"/>
    <property type="match status" value="1"/>
</dbReference>
<dbReference type="Pfam" id="PF02538">
    <property type="entry name" value="Hydantoinase_B"/>
    <property type="match status" value="1"/>
</dbReference>
<dbReference type="GO" id="GO:0005829">
    <property type="term" value="C:cytosol"/>
    <property type="evidence" value="ECO:0007669"/>
    <property type="project" value="TreeGrafter"/>
</dbReference>
<dbReference type="OrthoDB" id="9761586at2"/>